<dbReference type="GeneID" id="63817729"/>
<dbReference type="InterPro" id="IPR007632">
    <property type="entry name" value="Anoctamin"/>
</dbReference>
<dbReference type="VEuPathDB" id="FungiDB:P175DRAFT_0558505"/>
<name>A0A2T5LVK6_9EURO</name>
<dbReference type="GO" id="GO:0016020">
    <property type="term" value="C:membrane"/>
    <property type="evidence" value="ECO:0007669"/>
    <property type="project" value="UniProtKB-SubCell"/>
</dbReference>
<keyword evidence="2 6" id="KW-0812">Transmembrane</keyword>
<dbReference type="GO" id="GO:0005254">
    <property type="term" value="F:chloride channel activity"/>
    <property type="evidence" value="ECO:0007669"/>
    <property type="project" value="TreeGrafter"/>
</dbReference>
<dbReference type="GO" id="GO:0032541">
    <property type="term" value="C:cortical endoplasmic reticulum"/>
    <property type="evidence" value="ECO:0007669"/>
    <property type="project" value="TreeGrafter"/>
</dbReference>
<sequence length="889" mass="101012">MRFPEMRVVKEEEDDNSEENHKSREKHKGEEENAEAKCGVLAREQGTKYEVESSSEHLVGVDMSPFSSRRPFEQAELENLGVDWVLQYQFEDLTASQATDEFQALVQTLEEAHLQIQVRHGHGASLLIFIRVPHDRLGNMIYQSRVKDWLYGITHELPTGVRKETVEPDTPAEALRSVYHAVTWSKSQGGAGITPGLGKWKNITAAFPLHDHSANAELLRKWSRTILLTAEDLDAIRALFGEKVAFYFAFIQSYSSFLVFPAISGAVCWYYLGSYSITFAVLNCLWAIVFVEYWKIRETDLCMRWHVRGVGVLKVTRAQYIWDKEVKDAFTGETLQVFSAWRQFARQLLLVPFASIASLALGGLIVATFGLEVFISEVYTGSLKGYLEFLPTVIFSLSLPSITNVLTSIATRLTDFENYRTQDQYELSQTAKKFVMHFITAFLPTILTAFVYVPFGTRIVPYLSMMPIRRDSMRISHEFHVDTNRLQQEIIYLSLTGQVLSFGEEVVLPYIKGVLWRKWRNYQDRKETTRRSRRLSLATNHILVDSVEEATFLSRVRSEAGADEYDVHEDILEMCVQFGYLTLFGAAWPLVGLGFLINNWLEVRGDFFKLTRECQRPPPVRTDSIGPSLEGLEVLTWLGALSTAAIVYLYRDGLADMQLSSFLLTILLAEWAYLAARFAVRTGLRKVLSGALRSESAQRYAFRKSYLDAATSSSPTRGNLRVRFRDRVSVYTTATEPPSPQEDDVLRREGRIEPEAQFWAATRSETIKDGLRLVKAFCNSNITEKGGASVEDRNVVISRPQPSDTSSTPIGKASPIEGVWQARPKNEVWRGTTGLGFRSLRITLSTLRWLREFGLGRRVFQVFFISFGFLFGCVCVYRNMSSRDANVCS</sequence>
<evidence type="ECO:0008006" key="11">
    <source>
        <dbReference type="Google" id="ProtNLM"/>
    </source>
</evidence>
<feature type="transmembrane region" description="Helical" evidence="6">
    <location>
        <begin position="389"/>
        <end position="413"/>
    </location>
</feature>
<dbReference type="Pfam" id="PF20877">
    <property type="entry name" value="Anoctamin_N"/>
    <property type="match status" value="1"/>
</dbReference>
<reference evidence="9 10" key="1">
    <citation type="journal article" date="2018" name="Proc. Natl. Acad. Sci. U.S.A.">
        <title>Linking secondary metabolites to gene clusters through genome sequencing of six diverse Aspergillus species.</title>
        <authorList>
            <person name="Kaerboelling I."/>
            <person name="Vesth T.C."/>
            <person name="Frisvad J.C."/>
            <person name="Nybo J.L."/>
            <person name="Theobald S."/>
            <person name="Kuo A."/>
            <person name="Bowyer P."/>
            <person name="Matsuda Y."/>
            <person name="Mondo S."/>
            <person name="Lyhne E.K."/>
            <person name="Kogle M.E."/>
            <person name="Clum A."/>
            <person name="Lipzen A."/>
            <person name="Salamov A."/>
            <person name="Ngan C.Y."/>
            <person name="Daum C."/>
            <person name="Chiniquy J."/>
            <person name="Barry K."/>
            <person name="LaButti K."/>
            <person name="Haridas S."/>
            <person name="Simmons B.A."/>
            <person name="Magnuson J.K."/>
            <person name="Mortensen U.H."/>
            <person name="Larsen T.O."/>
            <person name="Grigoriev I.V."/>
            <person name="Baker S.E."/>
            <person name="Andersen M.R."/>
        </authorList>
    </citation>
    <scope>NUCLEOTIDE SEQUENCE [LARGE SCALE GENOMIC DNA]</scope>
    <source>
        <strain evidence="9 10">IBT 24754</strain>
    </source>
</reference>
<keyword evidence="4 6" id="KW-0472">Membrane</keyword>
<evidence type="ECO:0000256" key="2">
    <source>
        <dbReference type="ARBA" id="ARBA00022692"/>
    </source>
</evidence>
<comment type="caution">
    <text evidence="9">The sequence shown here is derived from an EMBL/GenBank/DDBJ whole genome shotgun (WGS) entry which is preliminary data.</text>
</comment>
<gene>
    <name evidence="9" type="ORF">P175DRAFT_0558505</name>
</gene>
<dbReference type="Pfam" id="PF04547">
    <property type="entry name" value="Anoctamin"/>
    <property type="match status" value="1"/>
</dbReference>
<dbReference type="PANTHER" id="PTHR12308:SF77">
    <property type="entry name" value="MEMBRANE STRESS RESPONSE PROTEIN (IST2), PUTATIVE (AFU_ORTHOLOGUE AFUA_4G03330)-RELATED"/>
    <property type="match status" value="1"/>
</dbReference>
<feature type="region of interest" description="Disordered" evidence="5">
    <location>
        <begin position="1"/>
        <end position="37"/>
    </location>
</feature>
<comment type="subcellular location">
    <subcellularLocation>
        <location evidence="1">Membrane</location>
        <topology evidence="1">Multi-pass membrane protein</topology>
    </subcellularLocation>
</comment>
<feature type="transmembrane region" description="Helical" evidence="6">
    <location>
        <begin position="244"/>
        <end position="263"/>
    </location>
</feature>
<dbReference type="PANTHER" id="PTHR12308">
    <property type="entry name" value="ANOCTAMIN"/>
    <property type="match status" value="1"/>
</dbReference>
<protein>
    <recommendedName>
        <fullName evidence="11">Plasma membrane stress response protein</fullName>
    </recommendedName>
</protein>
<evidence type="ECO:0000259" key="7">
    <source>
        <dbReference type="Pfam" id="PF04547"/>
    </source>
</evidence>
<accession>A0A2T5LVK6</accession>
<dbReference type="AlphaFoldDB" id="A0A2T5LVK6"/>
<dbReference type="InterPro" id="IPR049452">
    <property type="entry name" value="Anoctamin_TM"/>
</dbReference>
<evidence type="ECO:0000256" key="5">
    <source>
        <dbReference type="SAM" id="MobiDB-lite"/>
    </source>
</evidence>
<evidence type="ECO:0000256" key="3">
    <source>
        <dbReference type="ARBA" id="ARBA00022989"/>
    </source>
</evidence>
<dbReference type="OrthoDB" id="296386at2759"/>
<dbReference type="RefSeq" id="XP_040751708.1">
    <property type="nucleotide sequence ID" value="XM_040900845.1"/>
</dbReference>
<evidence type="ECO:0000259" key="8">
    <source>
        <dbReference type="Pfam" id="PF20877"/>
    </source>
</evidence>
<evidence type="ECO:0000256" key="6">
    <source>
        <dbReference type="SAM" id="Phobius"/>
    </source>
</evidence>
<feature type="domain" description="Anoctamin alpha-beta plait" evidence="8">
    <location>
        <begin position="81"/>
        <end position="203"/>
    </location>
</feature>
<feature type="transmembrane region" description="Helical" evidence="6">
    <location>
        <begin position="269"/>
        <end position="294"/>
    </location>
</feature>
<dbReference type="InterPro" id="IPR049456">
    <property type="entry name" value="Anoctamin_N_fung"/>
</dbReference>
<feature type="compositionally biased region" description="Basic and acidic residues" evidence="5">
    <location>
        <begin position="18"/>
        <end position="35"/>
    </location>
</feature>
<evidence type="ECO:0000256" key="1">
    <source>
        <dbReference type="ARBA" id="ARBA00004141"/>
    </source>
</evidence>
<dbReference type="EMBL" id="MSFN02000005">
    <property type="protein sequence ID" value="PTU20316.1"/>
    <property type="molecule type" value="Genomic_DNA"/>
</dbReference>
<feature type="compositionally biased region" description="Basic and acidic residues" evidence="5">
    <location>
        <begin position="1"/>
        <end position="10"/>
    </location>
</feature>
<organism evidence="9 10">
    <name type="scientific">Aspergillus ochraceoroseus IBT 24754</name>
    <dbReference type="NCBI Taxonomy" id="1392256"/>
    <lineage>
        <taxon>Eukaryota</taxon>
        <taxon>Fungi</taxon>
        <taxon>Dikarya</taxon>
        <taxon>Ascomycota</taxon>
        <taxon>Pezizomycotina</taxon>
        <taxon>Eurotiomycetes</taxon>
        <taxon>Eurotiomycetidae</taxon>
        <taxon>Eurotiales</taxon>
        <taxon>Aspergillaceae</taxon>
        <taxon>Aspergillus</taxon>
        <taxon>Aspergillus subgen. Nidulantes</taxon>
    </lineage>
</organism>
<evidence type="ECO:0000313" key="9">
    <source>
        <dbReference type="EMBL" id="PTU20316.1"/>
    </source>
</evidence>
<feature type="transmembrane region" description="Helical" evidence="6">
    <location>
        <begin position="348"/>
        <end position="369"/>
    </location>
</feature>
<evidence type="ECO:0000256" key="4">
    <source>
        <dbReference type="ARBA" id="ARBA00023136"/>
    </source>
</evidence>
<keyword evidence="3 6" id="KW-1133">Transmembrane helix</keyword>
<feature type="domain" description="Anoctamin transmembrane" evidence="7">
    <location>
        <begin position="236"/>
        <end position="696"/>
    </location>
</feature>
<proteinExistence type="predicted"/>
<feature type="transmembrane region" description="Helical" evidence="6">
    <location>
        <begin position="434"/>
        <end position="455"/>
    </location>
</feature>
<feature type="transmembrane region" description="Helical" evidence="6">
    <location>
        <begin position="859"/>
        <end position="880"/>
    </location>
</feature>
<evidence type="ECO:0000313" key="10">
    <source>
        <dbReference type="Proteomes" id="UP000244073"/>
    </source>
</evidence>
<dbReference type="Proteomes" id="UP000244073">
    <property type="component" value="Unassembled WGS sequence"/>
</dbReference>